<organism evidence="3 4">
    <name type="scientific">Roseomonas populi</name>
    <dbReference type="NCBI Taxonomy" id="3121582"/>
    <lineage>
        <taxon>Bacteria</taxon>
        <taxon>Pseudomonadati</taxon>
        <taxon>Pseudomonadota</taxon>
        <taxon>Alphaproteobacteria</taxon>
        <taxon>Acetobacterales</taxon>
        <taxon>Roseomonadaceae</taxon>
        <taxon>Roseomonas</taxon>
    </lineage>
</organism>
<dbReference type="PROSITE" id="PS51257">
    <property type="entry name" value="PROKAR_LIPOPROTEIN"/>
    <property type="match status" value="1"/>
</dbReference>
<evidence type="ECO:0000256" key="1">
    <source>
        <dbReference type="SAM" id="SignalP"/>
    </source>
</evidence>
<gene>
    <name evidence="3" type="ORF">NRP21_15715</name>
</gene>
<dbReference type="Pfam" id="PF10030">
    <property type="entry name" value="DUF2272"/>
    <property type="match status" value="1"/>
</dbReference>
<feature type="domain" description="DUF2272" evidence="2">
    <location>
        <begin position="133"/>
        <end position="265"/>
    </location>
</feature>
<evidence type="ECO:0000313" key="4">
    <source>
        <dbReference type="Proteomes" id="UP001524642"/>
    </source>
</evidence>
<dbReference type="RefSeq" id="WP_257717170.1">
    <property type="nucleotide sequence ID" value="NZ_JANJOU010000013.1"/>
</dbReference>
<evidence type="ECO:0000259" key="2">
    <source>
        <dbReference type="Pfam" id="PF10030"/>
    </source>
</evidence>
<sequence>MRRLLLLLPLLLVAACAADPPSPTTAPRASTAPNLRPAGPGAAQLVAAAEREWRDWGRIAVEGWPVALDRTPDATPELFDKLMSYWSATPDGPGIIQAHMHFRDTIAVPSLASASLDPVSGLPFNVVPANVAISSYNTPAWSAAFISYAMNSAGVAPSDFRSSSAHVFYMDGMIDNYLADPEGSAFRPHHVEEYAPRPGDLLCYDRSASPLPNWEARMAERGRSRPSHCDIVVRAGGGTIDIIGGNVMDVVLRRRIPTDAKGIVLPAPPERPPFFAIFENRR</sequence>
<keyword evidence="1" id="KW-0732">Signal</keyword>
<feature type="chain" id="PRO_5045524213" evidence="1">
    <location>
        <begin position="18"/>
        <end position="282"/>
    </location>
</feature>
<evidence type="ECO:0000313" key="3">
    <source>
        <dbReference type="EMBL" id="MCR0983504.1"/>
    </source>
</evidence>
<feature type="signal peptide" evidence="1">
    <location>
        <begin position="1"/>
        <end position="17"/>
    </location>
</feature>
<keyword evidence="4" id="KW-1185">Reference proteome</keyword>
<reference evidence="3 4" key="1">
    <citation type="submission" date="2022-06" db="EMBL/GenBank/DDBJ databases">
        <title>Roseomonas CN29.</title>
        <authorList>
            <person name="Cheng Y."/>
            <person name="He X."/>
        </authorList>
    </citation>
    <scope>NUCLEOTIDE SEQUENCE [LARGE SCALE GENOMIC DNA]</scope>
    <source>
        <strain evidence="3 4">CN29</strain>
    </source>
</reference>
<dbReference type="EMBL" id="JANJOU010000013">
    <property type="protein sequence ID" value="MCR0983504.1"/>
    <property type="molecule type" value="Genomic_DNA"/>
</dbReference>
<protein>
    <submittedName>
        <fullName evidence="3">DUF2272 domain-containing protein</fullName>
    </submittedName>
</protein>
<dbReference type="Proteomes" id="UP001524642">
    <property type="component" value="Unassembled WGS sequence"/>
</dbReference>
<comment type="caution">
    <text evidence="3">The sequence shown here is derived from an EMBL/GenBank/DDBJ whole genome shotgun (WGS) entry which is preliminary data.</text>
</comment>
<name>A0ABT1X5Y3_9PROT</name>
<accession>A0ABT1X5Y3</accession>
<proteinExistence type="predicted"/>
<dbReference type="InterPro" id="IPR019262">
    <property type="entry name" value="DUF2272"/>
</dbReference>